<evidence type="ECO:0000313" key="2">
    <source>
        <dbReference type="EMBL" id="EFO81750.1"/>
    </source>
</evidence>
<dbReference type="HOGENOM" id="CLU_1633724_0_0_0"/>
<evidence type="ECO:0000256" key="1">
    <source>
        <dbReference type="SAM" id="Phobius"/>
    </source>
</evidence>
<proteinExistence type="predicted"/>
<dbReference type="STRING" id="765420.OSCT_0327"/>
<evidence type="ECO:0000313" key="3">
    <source>
        <dbReference type="Proteomes" id="UP000054010"/>
    </source>
</evidence>
<dbReference type="Proteomes" id="UP000054010">
    <property type="component" value="Unassembled WGS sequence"/>
</dbReference>
<dbReference type="EMBL" id="ADVR01000005">
    <property type="protein sequence ID" value="EFO81750.1"/>
    <property type="molecule type" value="Genomic_DNA"/>
</dbReference>
<keyword evidence="1" id="KW-0472">Membrane</keyword>
<protein>
    <submittedName>
        <fullName evidence="2">Uncharacterized protein</fullName>
    </submittedName>
</protein>
<name>E1IAH6_9CHLR</name>
<accession>E1IAH6</accession>
<feature type="transmembrane region" description="Helical" evidence="1">
    <location>
        <begin position="6"/>
        <end position="28"/>
    </location>
</feature>
<keyword evidence="1" id="KW-1133">Transmembrane helix</keyword>
<dbReference type="AlphaFoldDB" id="E1IAH6"/>
<gene>
    <name evidence="2" type="ORF">OSCT_0327</name>
</gene>
<keyword evidence="1" id="KW-0812">Transmembrane</keyword>
<sequence length="192" mass="22312">MFQSAGRIWGFWNFLKLGTLICFGFIMFQSAGRIWGFWNPDEAEGQTCPHNVSIRRADLGLLERTLPWPQVISDPVSIRRADLGLLERFHARCPQLIRGLFQSAGRIWGFWNLTKPSYPRVFRCQVSIRRADLGLFGTAAQMPLCLEIRKVSIRRADLGLLERSCIEHLRCYLRTFQSAGRIWGFWNYQRMG</sequence>
<reference evidence="2 3" key="1">
    <citation type="journal article" date="2011" name="J. Bacteriol.">
        <title>Draft genome sequence of the anoxygenic filamentous phototrophic bacterium Oscillochloris trichoides subsp. DG-6.</title>
        <authorList>
            <person name="Kuznetsov B.B."/>
            <person name="Ivanovsky R.N."/>
            <person name="Keppen O.I."/>
            <person name="Sukhacheva M.V."/>
            <person name="Bumazhkin B.K."/>
            <person name="Patutina E.O."/>
            <person name="Beletsky A.V."/>
            <person name="Mardanov A.V."/>
            <person name="Baslerov R.V."/>
            <person name="Panteleeva A.N."/>
            <person name="Kolganova T.V."/>
            <person name="Ravin N.V."/>
            <person name="Skryabin K.G."/>
        </authorList>
    </citation>
    <scope>NUCLEOTIDE SEQUENCE [LARGE SCALE GENOMIC DNA]</scope>
    <source>
        <strain evidence="2 3">DG-6</strain>
    </source>
</reference>
<comment type="caution">
    <text evidence="2">The sequence shown here is derived from an EMBL/GenBank/DDBJ whole genome shotgun (WGS) entry which is preliminary data.</text>
</comment>
<keyword evidence="3" id="KW-1185">Reference proteome</keyword>
<organism evidence="2 3">
    <name type="scientific">Oscillochloris trichoides DG-6</name>
    <dbReference type="NCBI Taxonomy" id="765420"/>
    <lineage>
        <taxon>Bacteria</taxon>
        <taxon>Bacillati</taxon>
        <taxon>Chloroflexota</taxon>
        <taxon>Chloroflexia</taxon>
        <taxon>Chloroflexales</taxon>
        <taxon>Chloroflexineae</taxon>
        <taxon>Oscillochloridaceae</taxon>
        <taxon>Oscillochloris</taxon>
    </lineage>
</organism>